<comment type="similarity">
    <text evidence="2">Belongs to the class-V pyridoxal-phosphate-dependent aminotransferase family. Csd subfamily.</text>
</comment>
<dbReference type="Proteomes" id="UP000287830">
    <property type="component" value="Unassembled WGS sequence"/>
</dbReference>
<dbReference type="InterPro" id="IPR015421">
    <property type="entry name" value="PyrdxlP-dep_Trfase_major"/>
</dbReference>
<feature type="compositionally biased region" description="Low complexity" evidence="7">
    <location>
        <begin position="181"/>
        <end position="201"/>
    </location>
</feature>
<accession>A0A7U9KZE4</accession>
<dbReference type="GO" id="GO:0006534">
    <property type="term" value="P:cysteine metabolic process"/>
    <property type="evidence" value="ECO:0007669"/>
    <property type="project" value="InterPro"/>
</dbReference>
<evidence type="ECO:0000256" key="2">
    <source>
        <dbReference type="ARBA" id="ARBA00010447"/>
    </source>
</evidence>
<evidence type="ECO:0000313" key="10">
    <source>
        <dbReference type="Proteomes" id="UP000287830"/>
    </source>
</evidence>
<comment type="cofactor">
    <cofactor evidence="1">
        <name>pyridoxal 5'-phosphate</name>
        <dbReference type="ChEBI" id="CHEBI:597326"/>
    </cofactor>
</comment>
<evidence type="ECO:0000256" key="5">
    <source>
        <dbReference type="ARBA" id="ARBA00022898"/>
    </source>
</evidence>
<name>A0A7U9KZE4_9ACTN</name>
<evidence type="ECO:0000256" key="4">
    <source>
        <dbReference type="ARBA" id="ARBA00022679"/>
    </source>
</evidence>
<dbReference type="InterPro" id="IPR015424">
    <property type="entry name" value="PyrdxlP-dep_Trfase"/>
</dbReference>
<dbReference type="InterPro" id="IPR000192">
    <property type="entry name" value="Aminotrans_V_dom"/>
</dbReference>
<gene>
    <name evidence="9" type="ORF">OEIGOIKO_05454</name>
</gene>
<dbReference type="Gene3D" id="3.90.1150.10">
    <property type="entry name" value="Aspartate Aminotransferase, domain 1"/>
    <property type="match status" value="1"/>
</dbReference>
<proteinExistence type="inferred from homology"/>
<evidence type="ECO:0000256" key="6">
    <source>
        <dbReference type="ARBA" id="ARBA00050776"/>
    </source>
</evidence>
<evidence type="ECO:0000256" key="3">
    <source>
        <dbReference type="ARBA" id="ARBA00012239"/>
    </source>
</evidence>
<organism evidence="9 10">
    <name type="scientific">Streptomyces chrestomyceticus JCM 4735</name>
    <dbReference type="NCBI Taxonomy" id="1306181"/>
    <lineage>
        <taxon>Bacteria</taxon>
        <taxon>Bacillati</taxon>
        <taxon>Actinomycetota</taxon>
        <taxon>Actinomycetes</taxon>
        <taxon>Kitasatosporales</taxon>
        <taxon>Streptomycetaceae</taxon>
        <taxon>Streptomyces</taxon>
    </lineage>
</organism>
<feature type="compositionally biased region" description="Low complexity" evidence="7">
    <location>
        <begin position="565"/>
        <end position="585"/>
    </location>
</feature>
<dbReference type="InterPro" id="IPR010970">
    <property type="entry name" value="Cys_dSase_SufS"/>
</dbReference>
<feature type="region of interest" description="Disordered" evidence="7">
    <location>
        <begin position="181"/>
        <end position="203"/>
    </location>
</feature>
<dbReference type="InterPro" id="IPR015422">
    <property type="entry name" value="PyrdxlP-dep_Trfase_small"/>
</dbReference>
<dbReference type="AlphaFoldDB" id="A0A7U9KZE4"/>
<dbReference type="EMBL" id="BHZC01000001">
    <property type="protein sequence ID" value="GCD37651.1"/>
    <property type="molecule type" value="Genomic_DNA"/>
</dbReference>
<dbReference type="GO" id="GO:0031071">
    <property type="term" value="F:cysteine desulfurase activity"/>
    <property type="evidence" value="ECO:0007669"/>
    <property type="project" value="UniProtKB-EC"/>
</dbReference>
<comment type="catalytic activity">
    <reaction evidence="6">
        <text>(sulfur carrier)-H + L-cysteine = (sulfur carrier)-SH + L-alanine</text>
        <dbReference type="Rhea" id="RHEA:43892"/>
        <dbReference type="Rhea" id="RHEA-COMP:14737"/>
        <dbReference type="Rhea" id="RHEA-COMP:14739"/>
        <dbReference type="ChEBI" id="CHEBI:29917"/>
        <dbReference type="ChEBI" id="CHEBI:35235"/>
        <dbReference type="ChEBI" id="CHEBI:57972"/>
        <dbReference type="ChEBI" id="CHEBI:64428"/>
        <dbReference type="EC" id="2.8.1.7"/>
    </reaction>
</comment>
<evidence type="ECO:0000313" key="9">
    <source>
        <dbReference type="EMBL" id="GCD37651.1"/>
    </source>
</evidence>
<feature type="region of interest" description="Disordered" evidence="7">
    <location>
        <begin position="623"/>
        <end position="650"/>
    </location>
</feature>
<protein>
    <recommendedName>
        <fullName evidence="3">cysteine desulfurase</fullName>
        <ecNumber evidence="3">2.8.1.7</ecNumber>
    </recommendedName>
</protein>
<keyword evidence="5" id="KW-0663">Pyridoxal phosphate</keyword>
<dbReference type="CDD" id="cd06453">
    <property type="entry name" value="SufS_like"/>
    <property type="match status" value="1"/>
</dbReference>
<feature type="domain" description="Aminotransferase class V" evidence="8">
    <location>
        <begin position="238"/>
        <end position="541"/>
    </location>
</feature>
<keyword evidence="4" id="KW-0808">Transferase</keyword>
<dbReference type="Pfam" id="PF00266">
    <property type="entry name" value="Aminotran_5"/>
    <property type="match status" value="1"/>
</dbReference>
<feature type="region of interest" description="Disordered" evidence="7">
    <location>
        <begin position="548"/>
        <end position="585"/>
    </location>
</feature>
<evidence type="ECO:0000259" key="8">
    <source>
        <dbReference type="Pfam" id="PF00266"/>
    </source>
</evidence>
<dbReference type="SUPFAM" id="SSF53383">
    <property type="entry name" value="PLP-dependent transferases"/>
    <property type="match status" value="1"/>
</dbReference>
<reference evidence="9 10" key="1">
    <citation type="submission" date="2018-11" db="EMBL/GenBank/DDBJ databases">
        <title>Whole genome sequence of Streptomyces chrestomyceticus NBRC 13444(T).</title>
        <authorList>
            <person name="Komaki H."/>
            <person name="Tamura T."/>
        </authorList>
    </citation>
    <scope>NUCLEOTIDE SEQUENCE [LARGE SCALE GENOMIC DNA]</scope>
    <source>
        <strain evidence="9 10">NBRC 13444</strain>
    </source>
</reference>
<dbReference type="GO" id="GO:0030170">
    <property type="term" value="F:pyridoxal phosphate binding"/>
    <property type="evidence" value="ECO:0007669"/>
    <property type="project" value="InterPro"/>
</dbReference>
<dbReference type="PANTHER" id="PTHR43586:SF8">
    <property type="entry name" value="CYSTEINE DESULFURASE 1, CHLOROPLASTIC"/>
    <property type="match status" value="1"/>
</dbReference>
<comment type="caution">
    <text evidence="9">The sequence shown here is derived from an EMBL/GenBank/DDBJ whole genome shotgun (WGS) entry which is preliminary data.</text>
</comment>
<dbReference type="PANTHER" id="PTHR43586">
    <property type="entry name" value="CYSTEINE DESULFURASE"/>
    <property type="match status" value="1"/>
</dbReference>
<dbReference type="Gene3D" id="3.40.640.10">
    <property type="entry name" value="Type I PLP-dependent aspartate aminotransferase-like (Major domain)"/>
    <property type="match status" value="1"/>
</dbReference>
<dbReference type="EC" id="2.8.1.7" evidence="3"/>
<sequence length="650" mass="66092">MTTPEVTGLTAPLSALLGKGTRAGTAGPAAPSAAATAPAVPADTAPATAAATTPATAPNMGAAPGAGATVVPAAAMAGLPGMPPVPSAGSGTGGATSSAVPSTASAVPGAEQYLGFGAVPGMSAIPGTSAVPATPTVPDPNSVPATGAVPRMDAIPAMGAVPGVAAIPTTGAAPAASAVPAPDTATTVPTTPAVPATDPTVGSVPQQFPGAQRGAFSPEMARRDVPILHRLVNGRPLVWLDNGATTQKPRQVIEAVAAFYGSANSNIHRGAHSMARDATALYEAGRAAVADFLGAPSPEEIVFVRGTTEAINLVAQTWGRANVGPGDDILVPVLEHHSDIVPWQQLAAETHARVVPVPLLPDGQIDQFAYADLLSSRTRLVAVSHASNVLGTVPPVAEMTALAHRYGAKVLVDGAQAVAHFPVDVQALDADFYAFSGHKLFAPTGIGALYAKPELLASMAPWQGGGNMIESVSFDRTTFAPAPHLFEAGTGHISGVVGLLAALDWLSSFDHEAIAAYETQLLAYAQQVLAAVPGLRVLGEAPTASGCWPSRSPGTTRRRWRRPSTWRASPSARATTARSRPWPTTAWTAPYAPPWPSTTPLRRWTNWRPPCCASSSPDACLPVSVPSCHPGRTPPSASTFRPDGAPPPRP</sequence>
<evidence type="ECO:0000256" key="1">
    <source>
        <dbReference type="ARBA" id="ARBA00001933"/>
    </source>
</evidence>
<evidence type="ECO:0000256" key="7">
    <source>
        <dbReference type="SAM" id="MobiDB-lite"/>
    </source>
</evidence>